<accession>A0A1I0PWM8</accession>
<dbReference type="InterPro" id="IPR028098">
    <property type="entry name" value="Glyco_trans_4-like_N"/>
</dbReference>
<proteinExistence type="predicted"/>
<dbReference type="Gene3D" id="3.40.50.2000">
    <property type="entry name" value="Glycogen Phosphorylase B"/>
    <property type="match status" value="2"/>
</dbReference>
<dbReference type="AlphaFoldDB" id="A0A1I0PWM8"/>
<sequence>MPRFVIDCERMKYPNNGLYTYCSELGQTLLKLITPPEELYFYLPSYQETVFSDQAHYKQKLWHKLWMPYSKDIQLWHTTYQLSDYAPESPDIKRVLTIHDLNFLYKPNYKHRIAGQLAKVQRMVDKADHLITISNYVKQDVLQHLNIGNTPISVIYNGCDVKSFPGFNDPLYRPSKPFLFTIGTILPKKNFHVIPRLLEGNDYELIIAGNANTSYQKQILKEAALYGVQHRVKIIGPIDEKSKYWYFSNCTAFIFPSIAEGFGIPVIEAMHYGKPVFLSNKTSLPEIGGDLAYYFENFEPAYMRDVFNKGMAHYEATQPMEALKKHADSFRWEEIGEQYLDIYRSLIA</sequence>
<evidence type="ECO:0000256" key="1">
    <source>
        <dbReference type="ARBA" id="ARBA00022679"/>
    </source>
</evidence>
<dbReference type="OrthoDB" id="9801609at2"/>
<evidence type="ECO:0000259" key="2">
    <source>
        <dbReference type="Pfam" id="PF00534"/>
    </source>
</evidence>
<dbReference type="PANTHER" id="PTHR46401">
    <property type="entry name" value="GLYCOSYLTRANSFERASE WBBK-RELATED"/>
    <property type="match status" value="1"/>
</dbReference>
<dbReference type="Pfam" id="PF13439">
    <property type="entry name" value="Glyco_transf_4"/>
    <property type="match status" value="1"/>
</dbReference>
<reference evidence="5" key="1">
    <citation type="submission" date="2016-10" db="EMBL/GenBank/DDBJ databases">
        <authorList>
            <person name="Varghese N."/>
            <person name="Submissions S."/>
        </authorList>
    </citation>
    <scope>NUCLEOTIDE SEQUENCE [LARGE SCALE GENOMIC DNA]</scope>
    <source>
        <strain evidence="5">DSM 3695</strain>
    </source>
</reference>
<dbReference type="GO" id="GO:0016757">
    <property type="term" value="F:glycosyltransferase activity"/>
    <property type="evidence" value="ECO:0007669"/>
    <property type="project" value="InterPro"/>
</dbReference>
<feature type="domain" description="Glycosyl transferase family 1" evidence="2">
    <location>
        <begin position="174"/>
        <end position="290"/>
    </location>
</feature>
<evidence type="ECO:0000313" key="5">
    <source>
        <dbReference type="Proteomes" id="UP000199310"/>
    </source>
</evidence>
<organism evidence="4 5">
    <name type="scientific">Chitinophaga arvensicola</name>
    <dbReference type="NCBI Taxonomy" id="29529"/>
    <lineage>
        <taxon>Bacteria</taxon>
        <taxon>Pseudomonadati</taxon>
        <taxon>Bacteroidota</taxon>
        <taxon>Chitinophagia</taxon>
        <taxon>Chitinophagales</taxon>
        <taxon>Chitinophagaceae</taxon>
        <taxon>Chitinophaga</taxon>
    </lineage>
</organism>
<dbReference type="Pfam" id="PF00534">
    <property type="entry name" value="Glycos_transf_1"/>
    <property type="match status" value="1"/>
</dbReference>
<dbReference type="SUPFAM" id="SSF53756">
    <property type="entry name" value="UDP-Glycosyltransferase/glycogen phosphorylase"/>
    <property type="match status" value="1"/>
</dbReference>
<keyword evidence="5" id="KW-1185">Reference proteome</keyword>
<dbReference type="RefSeq" id="WP_089891403.1">
    <property type="nucleotide sequence ID" value="NZ_FOJG01000001.1"/>
</dbReference>
<gene>
    <name evidence="4" type="ORF">SAMN04488122_1026</name>
</gene>
<evidence type="ECO:0000259" key="3">
    <source>
        <dbReference type="Pfam" id="PF13439"/>
    </source>
</evidence>
<evidence type="ECO:0000313" key="4">
    <source>
        <dbReference type="EMBL" id="SEW18544.1"/>
    </source>
</evidence>
<protein>
    <submittedName>
        <fullName evidence="4">Glycosyltransferase involved in cell wall bisynthesis</fullName>
    </submittedName>
</protein>
<dbReference type="GO" id="GO:0009103">
    <property type="term" value="P:lipopolysaccharide biosynthetic process"/>
    <property type="evidence" value="ECO:0007669"/>
    <property type="project" value="TreeGrafter"/>
</dbReference>
<dbReference type="EMBL" id="FOJG01000001">
    <property type="protein sequence ID" value="SEW18544.1"/>
    <property type="molecule type" value="Genomic_DNA"/>
</dbReference>
<dbReference type="CDD" id="cd03809">
    <property type="entry name" value="GT4_MtfB-like"/>
    <property type="match status" value="1"/>
</dbReference>
<dbReference type="PANTHER" id="PTHR46401:SF2">
    <property type="entry name" value="GLYCOSYLTRANSFERASE WBBK-RELATED"/>
    <property type="match status" value="1"/>
</dbReference>
<dbReference type="STRING" id="29529.SAMN04488122_1026"/>
<feature type="domain" description="Glycosyltransferase subfamily 4-like N-terminal" evidence="3">
    <location>
        <begin position="76"/>
        <end position="161"/>
    </location>
</feature>
<keyword evidence="1 4" id="KW-0808">Transferase</keyword>
<dbReference type="InterPro" id="IPR001296">
    <property type="entry name" value="Glyco_trans_1"/>
</dbReference>
<name>A0A1I0PWM8_9BACT</name>
<dbReference type="Proteomes" id="UP000199310">
    <property type="component" value="Unassembled WGS sequence"/>
</dbReference>